<dbReference type="KEGG" id="brh:RBRH_01981"/>
<organism evidence="1 2">
    <name type="scientific">Mycetohabitans rhizoxinica (strain DSM 19002 / CIP 109453 / HKI 454)</name>
    <name type="common">Paraburkholderia rhizoxinica</name>
    <dbReference type="NCBI Taxonomy" id="882378"/>
    <lineage>
        <taxon>Bacteria</taxon>
        <taxon>Pseudomonadati</taxon>
        <taxon>Pseudomonadota</taxon>
        <taxon>Betaproteobacteria</taxon>
        <taxon>Burkholderiales</taxon>
        <taxon>Burkholderiaceae</taxon>
        <taxon>Mycetohabitans</taxon>
    </lineage>
</organism>
<sequence>MADGLCSMIGATMPTGISHHSASVPNERHCSLANLRGTDFARYRNRRRDAGRAENTIRLELAIVSRLFDHSQRMRHGGGWAEQRTGGRISLASTIAAQNVRLKSNIIHLSRQHGRDLEGEAVSAPLGLVMRHGTWSAALLLASATHAQPNCTDAVKQMCLDALTVARMKRLNGYLHCQLKSRLSQP</sequence>
<reference evidence="1 2" key="1">
    <citation type="journal article" date="2011" name="J. Bacteriol.">
        <title>Complete genome sequence of Burkholderia rhizoxinica, an endosymbiont of Rhizopus microsporus.</title>
        <authorList>
            <person name="Lackner G."/>
            <person name="Moebius N."/>
            <person name="Partida-Martinez L."/>
            <person name="Hertweck C."/>
        </authorList>
    </citation>
    <scope>NUCLEOTIDE SEQUENCE [LARGE SCALE GENOMIC DNA]</scope>
    <source>
        <strain evidence="2">DSM 19002 / CIP 109453 / HKI 454</strain>
    </source>
</reference>
<evidence type="ECO:0000313" key="2">
    <source>
        <dbReference type="Proteomes" id="UP000007437"/>
    </source>
</evidence>
<dbReference type="EMBL" id="FR687359">
    <property type="protein sequence ID" value="CBW75963.1"/>
    <property type="molecule type" value="Genomic_DNA"/>
</dbReference>
<gene>
    <name evidence="1" type="ordered locus">RBRH_01981</name>
</gene>
<accession>E5AL06</accession>
<dbReference type="Proteomes" id="UP000007437">
    <property type="component" value="Chromosome"/>
</dbReference>
<proteinExistence type="predicted"/>
<name>E5AL06_MYCRK</name>
<evidence type="ECO:0000313" key="1">
    <source>
        <dbReference type="EMBL" id="CBW75963.1"/>
    </source>
</evidence>
<dbReference type="STRING" id="882378.RBRH_01981"/>
<dbReference type="AlphaFoldDB" id="E5AL06"/>
<dbReference type="HOGENOM" id="CLU_1451905_0_0_4"/>
<protein>
    <submittedName>
        <fullName evidence="1">Uncharacterized protein</fullName>
    </submittedName>
</protein>